<feature type="region of interest" description="Disordered" evidence="1">
    <location>
        <begin position="68"/>
        <end position="87"/>
    </location>
</feature>
<dbReference type="Proteomes" id="UP001607302">
    <property type="component" value="Unassembled WGS sequence"/>
</dbReference>
<sequence length="100" mass="11820">MDRGWEEKENENEKEKEVEMVVEVEIEKEEEEEEEEVRMSIPVNLFEIIEEKDQRRVVIRALRKGFLDYPPSSTSTDDSKSQQRTASALYGSRYPYKAVC</sequence>
<dbReference type="AlphaFoldDB" id="A0ABD1ZTH6"/>
<protein>
    <submittedName>
        <fullName evidence="2">Uncharacterized protein</fullName>
    </submittedName>
</protein>
<keyword evidence="3" id="KW-1185">Reference proteome</keyword>
<reference evidence="2 3" key="1">
    <citation type="journal article" date="2024" name="Ann. Entomol. Soc. Am.">
        <title>Genomic analyses of the southern and eastern yellowjacket wasps (Hymenoptera: Vespidae) reveal evolutionary signatures of social life.</title>
        <authorList>
            <person name="Catto M.A."/>
            <person name="Caine P.B."/>
            <person name="Orr S.E."/>
            <person name="Hunt B.G."/>
            <person name="Goodisman M.A.D."/>
        </authorList>
    </citation>
    <scope>NUCLEOTIDE SEQUENCE [LARGE SCALE GENOMIC DNA]</scope>
    <source>
        <strain evidence="2">233</strain>
        <tissue evidence="2">Head and thorax</tissue>
    </source>
</reference>
<organism evidence="2 3">
    <name type="scientific">Vespula squamosa</name>
    <name type="common">Southern yellow jacket</name>
    <name type="synonym">Wasp</name>
    <dbReference type="NCBI Taxonomy" id="30214"/>
    <lineage>
        <taxon>Eukaryota</taxon>
        <taxon>Metazoa</taxon>
        <taxon>Ecdysozoa</taxon>
        <taxon>Arthropoda</taxon>
        <taxon>Hexapoda</taxon>
        <taxon>Insecta</taxon>
        <taxon>Pterygota</taxon>
        <taxon>Neoptera</taxon>
        <taxon>Endopterygota</taxon>
        <taxon>Hymenoptera</taxon>
        <taxon>Apocrita</taxon>
        <taxon>Aculeata</taxon>
        <taxon>Vespoidea</taxon>
        <taxon>Vespidae</taxon>
        <taxon>Vespinae</taxon>
        <taxon>Vespula</taxon>
    </lineage>
</organism>
<proteinExistence type="predicted"/>
<evidence type="ECO:0000256" key="1">
    <source>
        <dbReference type="SAM" id="MobiDB-lite"/>
    </source>
</evidence>
<accession>A0ABD1ZTH6</accession>
<dbReference type="EMBL" id="JAUDFV010000173">
    <property type="protein sequence ID" value="KAL2711677.1"/>
    <property type="molecule type" value="Genomic_DNA"/>
</dbReference>
<name>A0ABD1ZTH6_VESSQ</name>
<evidence type="ECO:0000313" key="2">
    <source>
        <dbReference type="EMBL" id="KAL2711677.1"/>
    </source>
</evidence>
<comment type="caution">
    <text evidence="2">The sequence shown here is derived from an EMBL/GenBank/DDBJ whole genome shotgun (WGS) entry which is preliminary data.</text>
</comment>
<gene>
    <name evidence="2" type="ORF">V1478_018698</name>
</gene>
<evidence type="ECO:0000313" key="3">
    <source>
        <dbReference type="Proteomes" id="UP001607302"/>
    </source>
</evidence>